<feature type="active site" description="Proton donor" evidence="6">
    <location>
        <position position="95"/>
    </location>
</feature>
<dbReference type="PIRSF" id="PIRSF006019">
    <property type="entry name" value="dCMP_deaminase"/>
    <property type="match status" value="1"/>
</dbReference>
<keyword evidence="4" id="KW-0378">Hydrolase</keyword>
<dbReference type="RefSeq" id="WP_012415340.1">
    <property type="nucleotide sequence ID" value="NC_010644.1"/>
</dbReference>
<dbReference type="Pfam" id="PF00383">
    <property type="entry name" value="dCMP_cyt_deam_1"/>
    <property type="match status" value="1"/>
</dbReference>
<keyword evidence="10" id="KW-1185">Reference proteome</keyword>
<dbReference type="InterPro" id="IPR016192">
    <property type="entry name" value="APOBEC/CMP_deaminase_Zn-bd"/>
</dbReference>
<dbReference type="Proteomes" id="UP000001029">
    <property type="component" value="Chromosome"/>
</dbReference>
<dbReference type="InterPro" id="IPR016193">
    <property type="entry name" value="Cytidine_deaminase-like"/>
</dbReference>
<dbReference type="InterPro" id="IPR002125">
    <property type="entry name" value="CMP_dCMP_dom"/>
</dbReference>
<dbReference type="CDD" id="cd01286">
    <property type="entry name" value="deoxycytidylate_deaminase"/>
    <property type="match status" value="1"/>
</dbReference>
<sequence>MKNKHKLFIEMAKLIAAQSTCCRLQVGAVLVKDNRVISIGYNGVPSGQCHCDDNFAEIYKKEFSSQYATLEEFLKSPDFFKVHGQWSMDNELHAEQNAILFAAKNGISTAGATVYVTLSPCINCAKVIVSAGIERVYFLDLYDRSQEGNVFLAKSGIECRQLTAEEIA</sequence>
<gene>
    <name evidence="9" type="ordered locus">Emin_1174</name>
</gene>
<organism evidence="9 10">
    <name type="scientific">Elusimicrobium minutum (strain Pei191)</name>
    <dbReference type="NCBI Taxonomy" id="445932"/>
    <lineage>
        <taxon>Bacteria</taxon>
        <taxon>Pseudomonadati</taxon>
        <taxon>Elusimicrobiota</taxon>
        <taxon>Elusimicrobia</taxon>
        <taxon>Elusimicrobiales</taxon>
        <taxon>Elusimicrobiaceae</taxon>
        <taxon>Elusimicrobium</taxon>
    </lineage>
</organism>
<evidence type="ECO:0000256" key="1">
    <source>
        <dbReference type="ARBA" id="ARBA00001947"/>
    </source>
</evidence>
<name>B2KDX9_ELUMP</name>
<keyword evidence="3 7" id="KW-0479">Metal-binding</keyword>
<comment type="similarity">
    <text evidence="2">Belongs to the cytidine and deoxycytidylate deaminase family.</text>
</comment>
<keyword evidence="5 7" id="KW-0862">Zinc</keyword>
<dbReference type="PROSITE" id="PS00903">
    <property type="entry name" value="CYT_DCMP_DEAMINASES_1"/>
    <property type="match status" value="1"/>
</dbReference>
<comment type="cofactor">
    <cofactor evidence="1 7">
        <name>Zn(2+)</name>
        <dbReference type="ChEBI" id="CHEBI:29105"/>
    </cofactor>
</comment>
<dbReference type="GO" id="GO:0008270">
    <property type="term" value="F:zinc ion binding"/>
    <property type="evidence" value="ECO:0007669"/>
    <property type="project" value="InterPro"/>
</dbReference>
<dbReference type="InterPro" id="IPR016473">
    <property type="entry name" value="dCMP_deaminase"/>
</dbReference>
<evidence type="ECO:0000256" key="7">
    <source>
        <dbReference type="PIRSR" id="PIRSR006019-2"/>
    </source>
</evidence>
<evidence type="ECO:0000313" key="10">
    <source>
        <dbReference type="Proteomes" id="UP000001029"/>
    </source>
</evidence>
<evidence type="ECO:0000256" key="2">
    <source>
        <dbReference type="ARBA" id="ARBA00006576"/>
    </source>
</evidence>
<evidence type="ECO:0000313" key="9">
    <source>
        <dbReference type="EMBL" id="ACC98725.1"/>
    </source>
</evidence>
<evidence type="ECO:0000256" key="6">
    <source>
        <dbReference type="PIRSR" id="PIRSR006019-1"/>
    </source>
</evidence>
<feature type="binding site" evidence="7">
    <location>
        <position position="124"/>
    </location>
    <ligand>
        <name>Zn(2+)</name>
        <dbReference type="ChEBI" id="CHEBI:29105"/>
        <note>catalytic</note>
    </ligand>
</feature>
<evidence type="ECO:0000256" key="5">
    <source>
        <dbReference type="ARBA" id="ARBA00022833"/>
    </source>
</evidence>
<dbReference type="PROSITE" id="PS51747">
    <property type="entry name" value="CYT_DCMP_DEAMINASES_2"/>
    <property type="match status" value="1"/>
</dbReference>
<accession>B2KDX9</accession>
<dbReference type="InterPro" id="IPR015517">
    <property type="entry name" value="dCMP_deaminase-rel"/>
</dbReference>
<dbReference type="EMBL" id="CP001055">
    <property type="protein sequence ID" value="ACC98725.1"/>
    <property type="molecule type" value="Genomic_DNA"/>
</dbReference>
<protein>
    <submittedName>
        <fullName evidence="9">Deoxycytidylate deaminase</fullName>
    </submittedName>
</protein>
<dbReference type="GO" id="GO:0004132">
    <property type="term" value="F:dCMP deaminase activity"/>
    <property type="evidence" value="ECO:0007669"/>
    <property type="project" value="InterPro"/>
</dbReference>
<dbReference type="KEGG" id="emi:Emin_1174"/>
<dbReference type="OrthoDB" id="9788517at2"/>
<dbReference type="SUPFAM" id="SSF53927">
    <property type="entry name" value="Cytidine deaminase-like"/>
    <property type="match status" value="1"/>
</dbReference>
<reference evidence="9 10" key="1">
    <citation type="journal article" date="2009" name="Appl. Environ. Microbiol.">
        <title>Genomic analysis of 'Elusimicrobium minutum,' the first cultivated representative of the phylum 'Elusimicrobia' (formerly termite group 1).</title>
        <authorList>
            <person name="Herlemann D.P.R."/>
            <person name="Geissinger O."/>
            <person name="Ikeda-Ohtsubo W."/>
            <person name="Kunin V."/>
            <person name="Sun H."/>
            <person name="Lapidus A."/>
            <person name="Hugenholtz P."/>
            <person name="Brune A."/>
        </authorList>
    </citation>
    <scope>NUCLEOTIDE SEQUENCE [LARGE SCALE GENOMIC DNA]</scope>
    <source>
        <strain evidence="9 10">Pei191</strain>
    </source>
</reference>
<evidence type="ECO:0000259" key="8">
    <source>
        <dbReference type="PROSITE" id="PS51747"/>
    </source>
</evidence>
<dbReference type="AlphaFoldDB" id="B2KDX9"/>
<dbReference type="HOGENOM" id="CLU_047993_2_2_0"/>
<dbReference type="GO" id="GO:0006220">
    <property type="term" value="P:pyrimidine nucleotide metabolic process"/>
    <property type="evidence" value="ECO:0007669"/>
    <property type="project" value="InterPro"/>
</dbReference>
<feature type="binding site" evidence="7">
    <location>
        <position position="121"/>
    </location>
    <ligand>
        <name>Zn(2+)</name>
        <dbReference type="ChEBI" id="CHEBI:29105"/>
        <note>catalytic</note>
    </ligand>
</feature>
<evidence type="ECO:0000256" key="3">
    <source>
        <dbReference type="ARBA" id="ARBA00022723"/>
    </source>
</evidence>
<dbReference type="GO" id="GO:0005737">
    <property type="term" value="C:cytoplasm"/>
    <property type="evidence" value="ECO:0007669"/>
    <property type="project" value="TreeGrafter"/>
</dbReference>
<dbReference type="Gene3D" id="3.40.140.10">
    <property type="entry name" value="Cytidine Deaminase, domain 2"/>
    <property type="match status" value="1"/>
</dbReference>
<dbReference type="InterPro" id="IPR035105">
    <property type="entry name" value="Deoxycytidylate_deaminase_dom"/>
</dbReference>
<evidence type="ECO:0000256" key="4">
    <source>
        <dbReference type="ARBA" id="ARBA00022801"/>
    </source>
</evidence>
<feature type="domain" description="CMP/dCMP-type deaminase" evidence="8">
    <location>
        <begin position="3"/>
        <end position="152"/>
    </location>
</feature>
<dbReference type="PANTHER" id="PTHR11086">
    <property type="entry name" value="DEOXYCYTIDYLATE DEAMINASE-RELATED"/>
    <property type="match status" value="1"/>
</dbReference>
<proteinExistence type="inferred from homology"/>
<feature type="binding site" evidence="7">
    <location>
        <position position="93"/>
    </location>
    <ligand>
        <name>Zn(2+)</name>
        <dbReference type="ChEBI" id="CHEBI:29105"/>
        <note>catalytic</note>
    </ligand>
</feature>
<dbReference type="STRING" id="445932.Emin_1174"/>
<dbReference type="PANTHER" id="PTHR11086:SF18">
    <property type="entry name" value="DEOXYCYTIDYLATE DEAMINASE"/>
    <property type="match status" value="1"/>
</dbReference>